<dbReference type="OrthoDB" id="7306245at2"/>
<protein>
    <submittedName>
        <fullName evidence="3">Uncharacterized protein</fullName>
    </submittedName>
</protein>
<dbReference type="RefSeq" id="WP_085937679.1">
    <property type="nucleotide sequence ID" value="NZ_FUWJ01000015.1"/>
</dbReference>
<keyword evidence="2" id="KW-1133">Transmembrane helix</keyword>
<dbReference type="AlphaFoldDB" id="A0A1T4TBB2"/>
<dbReference type="Proteomes" id="UP000190092">
    <property type="component" value="Unassembled WGS sequence"/>
</dbReference>
<keyword evidence="4" id="KW-1185">Reference proteome</keyword>
<evidence type="ECO:0000256" key="1">
    <source>
        <dbReference type="SAM" id="MobiDB-lite"/>
    </source>
</evidence>
<evidence type="ECO:0000313" key="4">
    <source>
        <dbReference type="Proteomes" id="UP000190092"/>
    </source>
</evidence>
<dbReference type="STRING" id="225324.SAMN02745126_05940"/>
<keyword evidence="2" id="KW-0472">Membrane</keyword>
<evidence type="ECO:0000256" key="2">
    <source>
        <dbReference type="SAM" id="Phobius"/>
    </source>
</evidence>
<sequence length="123" mass="12475">MDHRSSTSAASPSFSGATSSEVKADIDRGLAGDKVATPDPGLAAFGTDEEAAGTPTPADAFAAMRSEQRRIGRDAGPVRAPTNPAAVRSRGTLAGLLRWTGLAIAALIVAAIVLMAAGFPPFR</sequence>
<gene>
    <name evidence="3" type="ORF">SAMN02745126_05940</name>
</gene>
<dbReference type="EMBL" id="FUWJ01000015">
    <property type="protein sequence ID" value="SKA37687.1"/>
    <property type="molecule type" value="Genomic_DNA"/>
</dbReference>
<organism evidence="3 4">
    <name type="scientific">Enhydrobacter aerosaccus</name>
    <dbReference type="NCBI Taxonomy" id="225324"/>
    <lineage>
        <taxon>Bacteria</taxon>
        <taxon>Pseudomonadati</taxon>
        <taxon>Pseudomonadota</taxon>
        <taxon>Alphaproteobacteria</taxon>
        <taxon>Hyphomicrobiales</taxon>
        <taxon>Enhydrobacter</taxon>
    </lineage>
</organism>
<keyword evidence="2" id="KW-0812">Transmembrane</keyword>
<feature type="compositionally biased region" description="Low complexity" evidence="1">
    <location>
        <begin position="1"/>
        <end position="20"/>
    </location>
</feature>
<evidence type="ECO:0000313" key="3">
    <source>
        <dbReference type="EMBL" id="SKA37687.1"/>
    </source>
</evidence>
<proteinExistence type="predicted"/>
<feature type="transmembrane region" description="Helical" evidence="2">
    <location>
        <begin position="96"/>
        <end position="119"/>
    </location>
</feature>
<feature type="region of interest" description="Disordered" evidence="1">
    <location>
        <begin position="1"/>
        <end position="57"/>
    </location>
</feature>
<accession>A0A1T4TBB2</accession>
<name>A0A1T4TBB2_9HYPH</name>
<reference evidence="4" key="1">
    <citation type="submission" date="2017-02" db="EMBL/GenBank/DDBJ databases">
        <authorList>
            <person name="Varghese N."/>
            <person name="Submissions S."/>
        </authorList>
    </citation>
    <scope>NUCLEOTIDE SEQUENCE [LARGE SCALE GENOMIC DNA]</scope>
    <source>
        <strain evidence="4">ATCC 27094</strain>
    </source>
</reference>
<feature type="compositionally biased region" description="Basic and acidic residues" evidence="1">
    <location>
        <begin position="22"/>
        <end position="31"/>
    </location>
</feature>